<evidence type="ECO:0000259" key="3">
    <source>
        <dbReference type="SMART" id="SM00939"/>
    </source>
</evidence>
<dbReference type="PANTHER" id="PTHR43056:SF10">
    <property type="entry name" value="COCE_NOND FAMILY, PUTATIVE (AFU_ORTHOLOGUE AFUA_7G00600)-RELATED"/>
    <property type="match status" value="1"/>
</dbReference>
<feature type="domain" description="Xaa-Pro dipeptidyl-peptidase C-terminal" evidence="3">
    <location>
        <begin position="391"/>
        <end position="664"/>
    </location>
</feature>
<dbReference type="SUPFAM" id="SSF53474">
    <property type="entry name" value="alpha/beta-Hydrolases"/>
    <property type="match status" value="1"/>
</dbReference>
<dbReference type="PANTHER" id="PTHR43056">
    <property type="entry name" value="PEPTIDASE S9 PROLYL OLIGOPEPTIDASE"/>
    <property type="match status" value="1"/>
</dbReference>
<dbReference type="SMART" id="SM00939">
    <property type="entry name" value="PepX_C"/>
    <property type="match status" value="1"/>
</dbReference>
<dbReference type="Pfam" id="PF08530">
    <property type="entry name" value="PepX_C"/>
    <property type="match status" value="1"/>
</dbReference>
<keyword evidence="5" id="KW-1185">Reference proteome</keyword>
<keyword evidence="1 4" id="KW-0378">Hydrolase</keyword>
<gene>
    <name evidence="4" type="ORF">H7849_09325</name>
</gene>
<dbReference type="InterPro" id="IPR000383">
    <property type="entry name" value="Xaa-Pro-like_dom"/>
</dbReference>
<dbReference type="InterPro" id="IPR013736">
    <property type="entry name" value="Xaa-Pro_dipept_C"/>
</dbReference>
<feature type="signal peptide" evidence="2">
    <location>
        <begin position="1"/>
        <end position="20"/>
    </location>
</feature>
<dbReference type="Gene3D" id="3.40.50.1820">
    <property type="entry name" value="alpha/beta hydrolase"/>
    <property type="match status" value="1"/>
</dbReference>
<sequence length="671" mass="74456">MRHFCAAVAVLFAISPVVLAQRPQPNLTPEERKALIEKRESIEKQLEDVAIIDRKVMVPMRDGKRMAADIYRPKDTSKKYPIIFSRTPYNFNFWDVRLGTYRDMSTELDAVKRGYVLVEMNERGHFFSEGNYDILGAPLSDANDQFNWMSSQPWSNGKVGLIGCSSTAEWQLAAASLGNKALTTIIPESFGAGVGKVGPYNEQGNWYRGGAVQMLFIDWLYGEQNQVRPMFPPNTSQADLIKASKMFDLAPQMPPVDWAKAFEHLPEKDFIAAVDGPKGIYSDKMPNTTGGAMIERTPNDPAWRKGGIWQSDTMPINVPALWMMTWYDVSTGPNLAAYNFVREHAKGEVANEQYAVIAPTLHCQYKRATEHTVVGERDMGDARLDYDAITYAWFDHFLKGEENGVLQKTPKVQYYTMGLNKWQHSDTWPPEGAKPVTLALTSEGHANTLHGDGVLTLTGVQGASSLLPLTGTPANAAKADAPDSFTYDPMHPTPSYGGNVCCAGNSIPGTGGALDQRKMEERDDILVYTSEPLAQDVEVSGPITVTLYVSSDVKDTDVTAKLIDVLPDGTAYNLDETIQRLRYRDGDDHTVWLEKDKVYKVTLTPMNTSNLFAAGHRIRLEVAGSNFPRFDRNLNTGGNNYDETTSVVAHTSIHHSEKYPSTMTITVVPKS</sequence>
<proteinExistence type="predicted"/>
<reference evidence="4 5" key="1">
    <citation type="submission" date="2020-08" db="EMBL/GenBank/DDBJ databases">
        <title>Edaphobacter telluris sp. nov. and Acidobacterium dinghuensis sp. nov., two acidobacteria isolated from forest soil.</title>
        <authorList>
            <person name="Fu J."/>
            <person name="Qiu L."/>
        </authorList>
    </citation>
    <scope>NUCLEOTIDE SEQUENCE [LARGE SCALE GENOMIC DNA]</scope>
    <source>
        <strain evidence="4">4Y35</strain>
    </source>
</reference>
<dbReference type="EMBL" id="CP060394">
    <property type="protein sequence ID" value="QNI34078.1"/>
    <property type="molecule type" value="Genomic_DNA"/>
</dbReference>
<dbReference type="Gene3D" id="1.10.3020.10">
    <property type="entry name" value="alpha-amino acid ester hydrolase ( Helical cap domain)"/>
    <property type="match status" value="1"/>
</dbReference>
<dbReference type="InterPro" id="IPR005674">
    <property type="entry name" value="CocE/Ser_esterase"/>
</dbReference>
<dbReference type="InterPro" id="IPR029058">
    <property type="entry name" value="AB_hydrolase_fold"/>
</dbReference>
<dbReference type="KEGG" id="adin:H7849_09325"/>
<dbReference type="RefSeq" id="WP_186745941.1">
    <property type="nucleotide sequence ID" value="NZ_CP060394.1"/>
</dbReference>
<protein>
    <submittedName>
        <fullName evidence="4">CocE/NonD family hydrolase</fullName>
    </submittedName>
</protein>
<dbReference type="InterPro" id="IPR008979">
    <property type="entry name" value="Galactose-bd-like_sf"/>
</dbReference>
<dbReference type="GO" id="GO:0008239">
    <property type="term" value="F:dipeptidyl-peptidase activity"/>
    <property type="evidence" value="ECO:0007669"/>
    <property type="project" value="InterPro"/>
</dbReference>
<dbReference type="Pfam" id="PF02129">
    <property type="entry name" value="Peptidase_S15"/>
    <property type="match status" value="1"/>
</dbReference>
<dbReference type="AlphaFoldDB" id="A0A7G8BNF8"/>
<evidence type="ECO:0000313" key="4">
    <source>
        <dbReference type="EMBL" id="QNI34078.1"/>
    </source>
</evidence>
<evidence type="ECO:0000256" key="1">
    <source>
        <dbReference type="ARBA" id="ARBA00022801"/>
    </source>
</evidence>
<organism evidence="4 5">
    <name type="scientific">Alloacidobacterium dinghuense</name>
    <dbReference type="NCBI Taxonomy" id="2763107"/>
    <lineage>
        <taxon>Bacteria</taxon>
        <taxon>Pseudomonadati</taxon>
        <taxon>Acidobacteriota</taxon>
        <taxon>Terriglobia</taxon>
        <taxon>Terriglobales</taxon>
        <taxon>Acidobacteriaceae</taxon>
        <taxon>Alloacidobacterium</taxon>
    </lineage>
</organism>
<dbReference type="Gene3D" id="2.60.120.260">
    <property type="entry name" value="Galactose-binding domain-like"/>
    <property type="match status" value="1"/>
</dbReference>
<keyword evidence="2" id="KW-0732">Signal</keyword>
<evidence type="ECO:0000313" key="5">
    <source>
        <dbReference type="Proteomes" id="UP000515312"/>
    </source>
</evidence>
<feature type="chain" id="PRO_5028855847" evidence="2">
    <location>
        <begin position="21"/>
        <end position="671"/>
    </location>
</feature>
<dbReference type="InterPro" id="IPR050585">
    <property type="entry name" value="Xaa-Pro_dipeptidyl-ppase/CocE"/>
</dbReference>
<dbReference type="NCBIfam" id="TIGR00976">
    <property type="entry name" value="CocE_NonD"/>
    <property type="match status" value="1"/>
</dbReference>
<evidence type="ECO:0000256" key="2">
    <source>
        <dbReference type="SAM" id="SignalP"/>
    </source>
</evidence>
<dbReference type="Proteomes" id="UP000515312">
    <property type="component" value="Chromosome"/>
</dbReference>
<accession>A0A7G8BNF8</accession>
<dbReference type="SUPFAM" id="SSF49785">
    <property type="entry name" value="Galactose-binding domain-like"/>
    <property type="match status" value="1"/>
</dbReference>
<name>A0A7G8BNF8_9BACT</name>